<organism evidence="3 4">
    <name type="scientific">Aspergillus carbonarius (strain ITEM 5010)</name>
    <dbReference type="NCBI Taxonomy" id="602072"/>
    <lineage>
        <taxon>Eukaryota</taxon>
        <taxon>Fungi</taxon>
        <taxon>Dikarya</taxon>
        <taxon>Ascomycota</taxon>
        <taxon>Pezizomycotina</taxon>
        <taxon>Eurotiomycetes</taxon>
        <taxon>Eurotiomycetidae</taxon>
        <taxon>Eurotiales</taxon>
        <taxon>Aspergillaceae</taxon>
        <taxon>Aspergillus</taxon>
        <taxon>Aspergillus subgen. Circumdati</taxon>
    </lineage>
</organism>
<reference evidence="4" key="1">
    <citation type="journal article" date="2017" name="Genome Biol.">
        <title>Comparative genomics reveals high biological diversity and specific adaptations in the industrially and medically important fungal genus Aspergillus.</title>
        <authorList>
            <person name="de Vries R.P."/>
            <person name="Riley R."/>
            <person name="Wiebenga A."/>
            <person name="Aguilar-Osorio G."/>
            <person name="Amillis S."/>
            <person name="Uchima C.A."/>
            <person name="Anderluh G."/>
            <person name="Asadollahi M."/>
            <person name="Askin M."/>
            <person name="Barry K."/>
            <person name="Battaglia E."/>
            <person name="Bayram O."/>
            <person name="Benocci T."/>
            <person name="Braus-Stromeyer S.A."/>
            <person name="Caldana C."/>
            <person name="Canovas D."/>
            <person name="Cerqueira G.C."/>
            <person name="Chen F."/>
            <person name="Chen W."/>
            <person name="Choi C."/>
            <person name="Clum A."/>
            <person name="Dos Santos R.A."/>
            <person name="Damasio A.R."/>
            <person name="Diallinas G."/>
            <person name="Emri T."/>
            <person name="Fekete E."/>
            <person name="Flipphi M."/>
            <person name="Freyberg S."/>
            <person name="Gallo A."/>
            <person name="Gournas C."/>
            <person name="Habgood R."/>
            <person name="Hainaut M."/>
            <person name="Harispe M.L."/>
            <person name="Henrissat B."/>
            <person name="Hilden K.S."/>
            <person name="Hope R."/>
            <person name="Hossain A."/>
            <person name="Karabika E."/>
            <person name="Karaffa L."/>
            <person name="Karanyi Z."/>
            <person name="Krasevec N."/>
            <person name="Kuo A."/>
            <person name="Kusch H."/>
            <person name="LaButti K."/>
            <person name="Lagendijk E.L."/>
            <person name="Lapidus A."/>
            <person name="Levasseur A."/>
            <person name="Lindquist E."/>
            <person name="Lipzen A."/>
            <person name="Logrieco A.F."/>
            <person name="MacCabe A."/>
            <person name="Maekelae M.R."/>
            <person name="Malavazi I."/>
            <person name="Melin P."/>
            <person name="Meyer V."/>
            <person name="Mielnichuk N."/>
            <person name="Miskei M."/>
            <person name="Molnar A.P."/>
            <person name="Mule G."/>
            <person name="Ngan C.Y."/>
            <person name="Orejas M."/>
            <person name="Orosz E."/>
            <person name="Ouedraogo J.P."/>
            <person name="Overkamp K.M."/>
            <person name="Park H.-S."/>
            <person name="Perrone G."/>
            <person name="Piumi F."/>
            <person name="Punt P.J."/>
            <person name="Ram A.F."/>
            <person name="Ramon A."/>
            <person name="Rauscher S."/>
            <person name="Record E."/>
            <person name="Riano-Pachon D.M."/>
            <person name="Robert V."/>
            <person name="Roehrig J."/>
            <person name="Ruller R."/>
            <person name="Salamov A."/>
            <person name="Salih N.S."/>
            <person name="Samson R.A."/>
            <person name="Sandor E."/>
            <person name="Sanguinetti M."/>
            <person name="Schuetze T."/>
            <person name="Sepcic K."/>
            <person name="Shelest E."/>
            <person name="Sherlock G."/>
            <person name="Sophianopoulou V."/>
            <person name="Squina F.M."/>
            <person name="Sun H."/>
            <person name="Susca A."/>
            <person name="Todd R.B."/>
            <person name="Tsang A."/>
            <person name="Unkles S.E."/>
            <person name="van de Wiele N."/>
            <person name="van Rossen-Uffink D."/>
            <person name="Oliveira J.V."/>
            <person name="Vesth T.C."/>
            <person name="Visser J."/>
            <person name="Yu J.-H."/>
            <person name="Zhou M."/>
            <person name="Andersen M.R."/>
            <person name="Archer D.B."/>
            <person name="Baker S.E."/>
            <person name="Benoit I."/>
            <person name="Brakhage A.A."/>
            <person name="Braus G.H."/>
            <person name="Fischer R."/>
            <person name="Frisvad J.C."/>
            <person name="Goldman G.H."/>
            <person name="Houbraken J."/>
            <person name="Oakley B."/>
            <person name="Pocsi I."/>
            <person name="Scazzocchio C."/>
            <person name="Seiboth B."/>
            <person name="vanKuyk P.A."/>
            <person name="Wortman J."/>
            <person name="Dyer P.S."/>
            <person name="Grigoriev I.V."/>
        </authorList>
    </citation>
    <scope>NUCLEOTIDE SEQUENCE [LARGE SCALE GENOMIC DNA]</scope>
    <source>
        <strain evidence="4">ITEM 5010</strain>
    </source>
</reference>
<dbReference type="VEuPathDB" id="FungiDB:ASPCADRAFT_155422"/>
<keyword evidence="1" id="KW-0732">Signal</keyword>
<evidence type="ECO:0000259" key="2">
    <source>
        <dbReference type="Pfam" id="PF13472"/>
    </source>
</evidence>
<dbReference type="GO" id="GO:0006629">
    <property type="term" value="P:lipid metabolic process"/>
    <property type="evidence" value="ECO:0007669"/>
    <property type="project" value="TreeGrafter"/>
</dbReference>
<feature type="signal peptide" evidence="1">
    <location>
        <begin position="1"/>
        <end position="17"/>
    </location>
</feature>
<feature type="chain" id="PRO_5012706664" description="SGNH hydrolase-type esterase domain-containing protein" evidence="1">
    <location>
        <begin position="18"/>
        <end position="628"/>
    </location>
</feature>
<accession>A0A1R3R9G9</accession>
<dbReference type="STRING" id="602072.A0A1R3R9G9"/>
<dbReference type="GO" id="GO:0016788">
    <property type="term" value="F:hydrolase activity, acting on ester bonds"/>
    <property type="evidence" value="ECO:0007669"/>
    <property type="project" value="InterPro"/>
</dbReference>
<sequence length="628" mass="71684">MILLIFLLVSLITGYDPIPDNHSTPQAVMDPQDFTWIRNWAAIGDSYTAGIGSGDLWSDREADYKCSRYDLSYPALLKHAIGPQVDDFQYLACSGDRTADIYKQASQLFYMQDLVVLTAGGNDLCLADIIKTCVFLPFQGEQKCQEVLNQAQHNIDTILKPKVHEILRKVMTKMNKNGIIIYVLYGQFFNTDDDDCTHNQDWAFPRLDPINPLPLTRERRAKFNKLVVNINNAIKDVIHEIRPHDNPDPRIRTAEWDAFMKDGLQGQYCVPWSTGLYPDPKQPYLHFFKPDTTMSRHHELKKRGLVNSTSLPDDAMSNLYNSTLYLSPNPSAAALHDLNPREPAPPGCPGDKGVSLGVGLPDRWGKYFHPNEMGHRTIASFVLDSIITERSLTLMKSNPTCMRHKEEFRCWQKDGRKDYANPDLLYRNYKTYCAEVKQPRNGRNWKDERWFNSQTPDTHYFSITLSNDASHYDQAHCMESFERIITSCDGNDPENPMNWKFGGRWTRGSYTYELNVQNSFKRPWPPTKQVGGSCDGRYKFLFSHYHMRGRGWSTWDSGQETLVPALQKCLGPGGLTWFEFKYLDQPDEDGNEWEASFNTPILLSSRCFANNKVAFAAGGFTDGCSGSG</sequence>
<dbReference type="CDD" id="cd01823">
    <property type="entry name" value="SEST_like"/>
    <property type="match status" value="1"/>
</dbReference>
<dbReference type="EMBL" id="KV907512">
    <property type="protein sequence ID" value="OOF91134.1"/>
    <property type="molecule type" value="Genomic_DNA"/>
</dbReference>
<evidence type="ECO:0000256" key="1">
    <source>
        <dbReference type="SAM" id="SignalP"/>
    </source>
</evidence>
<dbReference type="InterPro" id="IPR013830">
    <property type="entry name" value="SGNH_hydro"/>
</dbReference>
<dbReference type="Gene3D" id="3.40.50.1110">
    <property type="entry name" value="SGNH hydrolase"/>
    <property type="match status" value="1"/>
</dbReference>
<dbReference type="PANTHER" id="PTHR37981:SF1">
    <property type="entry name" value="SGNH HYDROLASE-TYPE ESTERASE DOMAIN-CONTAINING PROTEIN"/>
    <property type="match status" value="1"/>
</dbReference>
<dbReference type="OrthoDB" id="1896086at2759"/>
<dbReference type="InterPro" id="IPR036514">
    <property type="entry name" value="SGNH_hydro_sf"/>
</dbReference>
<evidence type="ECO:0000313" key="4">
    <source>
        <dbReference type="Proteomes" id="UP000188318"/>
    </source>
</evidence>
<gene>
    <name evidence="3" type="ORF">ASPCADRAFT_155422</name>
</gene>
<dbReference type="Proteomes" id="UP000188318">
    <property type="component" value="Unassembled WGS sequence"/>
</dbReference>
<dbReference type="InterPro" id="IPR037460">
    <property type="entry name" value="SEST-like"/>
</dbReference>
<dbReference type="Pfam" id="PF18647">
    <property type="entry name" value="Fungal_lectin_2"/>
    <property type="match status" value="1"/>
</dbReference>
<name>A0A1R3R9G9_ASPC5</name>
<feature type="domain" description="SGNH hydrolase-type esterase" evidence="2">
    <location>
        <begin position="42"/>
        <end position="240"/>
    </location>
</feature>
<keyword evidence="4" id="KW-1185">Reference proteome</keyword>
<dbReference type="Pfam" id="PF13472">
    <property type="entry name" value="Lipase_GDSL_2"/>
    <property type="match status" value="1"/>
</dbReference>
<proteinExistence type="predicted"/>
<dbReference type="AlphaFoldDB" id="A0A1R3R9G9"/>
<dbReference type="PANTHER" id="PTHR37981">
    <property type="entry name" value="LIPASE 2"/>
    <property type="match status" value="1"/>
</dbReference>
<protein>
    <recommendedName>
        <fullName evidence="2">SGNH hydrolase-type esterase domain-containing protein</fullName>
    </recommendedName>
</protein>
<dbReference type="SUPFAM" id="SSF52266">
    <property type="entry name" value="SGNH hydrolase"/>
    <property type="match status" value="1"/>
</dbReference>
<evidence type="ECO:0000313" key="3">
    <source>
        <dbReference type="EMBL" id="OOF91134.1"/>
    </source>
</evidence>
<dbReference type="OMA" id="HFFKPDT"/>